<reference evidence="2" key="1">
    <citation type="submission" date="2019-08" db="EMBL/GenBank/DDBJ databases">
        <title>The improved chromosome-level genome for the pearl oyster Pinctada fucata martensii using PacBio sequencing and Hi-C.</title>
        <authorList>
            <person name="Zheng Z."/>
        </authorList>
    </citation>
    <scope>NUCLEOTIDE SEQUENCE</scope>
    <source>
        <strain evidence="2">ZZ-2019</strain>
        <tissue evidence="2">Adductor muscle</tissue>
    </source>
</reference>
<gene>
    <name evidence="2" type="ORF">FSP39_002305</name>
</gene>
<name>A0AA89BK51_PINIB</name>
<dbReference type="EMBL" id="VSWD01000449">
    <property type="protein sequence ID" value="KAK3082466.1"/>
    <property type="molecule type" value="Genomic_DNA"/>
</dbReference>
<comment type="caution">
    <text evidence="2">The sequence shown here is derived from an EMBL/GenBank/DDBJ whole genome shotgun (WGS) entry which is preliminary data.</text>
</comment>
<keyword evidence="3" id="KW-1185">Reference proteome</keyword>
<dbReference type="Gene3D" id="3.30.70.1820">
    <property type="entry name" value="L1 transposable element, RRM domain"/>
    <property type="match status" value="1"/>
</dbReference>
<evidence type="ECO:0000313" key="2">
    <source>
        <dbReference type="EMBL" id="KAK3082466.1"/>
    </source>
</evidence>
<evidence type="ECO:0000313" key="3">
    <source>
        <dbReference type="Proteomes" id="UP001186944"/>
    </source>
</evidence>
<organism evidence="2 3">
    <name type="scientific">Pinctada imbricata</name>
    <name type="common">Atlantic pearl-oyster</name>
    <name type="synonym">Pinctada martensii</name>
    <dbReference type="NCBI Taxonomy" id="66713"/>
    <lineage>
        <taxon>Eukaryota</taxon>
        <taxon>Metazoa</taxon>
        <taxon>Spiralia</taxon>
        <taxon>Lophotrochozoa</taxon>
        <taxon>Mollusca</taxon>
        <taxon>Bivalvia</taxon>
        <taxon>Autobranchia</taxon>
        <taxon>Pteriomorphia</taxon>
        <taxon>Pterioida</taxon>
        <taxon>Pterioidea</taxon>
        <taxon>Pteriidae</taxon>
        <taxon>Pinctada</taxon>
    </lineage>
</organism>
<sequence length="356" mass="38843">MDNSQLINNKRNLSANTSTDSTRQINKKLKENTFSSGEMSTSNQDLSGLSGMIVNALPPVPPVTAPGSYGGVQTVQTLPTLPTMSSSQFIPVQVPPPVNPQIFPSVNMQAMAGPTMTSTPLTNGPPGGQAGIQPPASPNSGTFLPDGDISRIVAAVKASLMNEFTNMLADRLNPIIMCVNQVAQENKILHKRIDELEQYGRKNCVRIFGVPESESDSTQAVMNLAKDLNVPLEKNEVLVSHRVGRSTESKPRAIIARISSYESRHQLIKNSYKLSKIEGRRGVSINQDLTKLRSKLAKECRQLVKMNGAKSTFVFDGKIFLVDKNERKHKINGLDDLLNYKMSECPALARSDGINT</sequence>
<dbReference type="AlphaFoldDB" id="A0AA89BK51"/>
<feature type="region of interest" description="Disordered" evidence="1">
    <location>
        <begin position="118"/>
        <end position="143"/>
    </location>
</feature>
<dbReference type="Proteomes" id="UP001186944">
    <property type="component" value="Unassembled WGS sequence"/>
</dbReference>
<evidence type="ECO:0000256" key="1">
    <source>
        <dbReference type="SAM" id="MobiDB-lite"/>
    </source>
</evidence>
<proteinExistence type="predicted"/>
<protein>
    <submittedName>
        <fullName evidence="2">Uncharacterized protein</fullName>
    </submittedName>
</protein>
<feature type="region of interest" description="Disordered" evidence="1">
    <location>
        <begin position="1"/>
        <end position="24"/>
    </location>
</feature>
<accession>A0AA89BK51</accession>